<dbReference type="InterPro" id="IPR036063">
    <property type="entry name" value="Smr_dom_sf"/>
</dbReference>
<dbReference type="AlphaFoldDB" id="A0A928KTD8"/>
<name>A0A928KTD8_9FIRM</name>
<dbReference type="SUPFAM" id="SSF160443">
    <property type="entry name" value="SMR domain-like"/>
    <property type="match status" value="1"/>
</dbReference>
<dbReference type="PROSITE" id="PS50828">
    <property type="entry name" value="SMR"/>
    <property type="match status" value="1"/>
</dbReference>
<dbReference type="SMART" id="SM00463">
    <property type="entry name" value="SMR"/>
    <property type="match status" value="1"/>
</dbReference>
<accession>A0A928KTD8</accession>
<comment type="caution">
    <text evidence="2">The sequence shown here is derived from an EMBL/GenBank/DDBJ whole genome shotgun (WGS) entry which is preliminary data.</text>
</comment>
<organism evidence="2 3">
    <name type="scientific">Faecalispora sporosphaeroides</name>
    <dbReference type="NCBI Taxonomy" id="1549"/>
    <lineage>
        <taxon>Bacteria</taxon>
        <taxon>Bacillati</taxon>
        <taxon>Bacillota</taxon>
        <taxon>Clostridia</taxon>
        <taxon>Eubacteriales</taxon>
        <taxon>Oscillospiraceae</taxon>
        <taxon>Faecalispora</taxon>
    </lineage>
</organism>
<sequence>MLTSQKGSVLTVDIHGMRSDDAKRQLERLLSRAGKDVREIVVIHGYSHGQVLKNMVRLELKHTRIQSRLLSLNEGQTRLLLKER</sequence>
<dbReference type="InterPro" id="IPR002625">
    <property type="entry name" value="Smr_dom"/>
</dbReference>
<reference evidence="2" key="1">
    <citation type="submission" date="2019-04" db="EMBL/GenBank/DDBJ databases">
        <title>Evolution of Biomass-Degrading Anaerobic Consortia Revealed by Metagenomics.</title>
        <authorList>
            <person name="Peng X."/>
        </authorList>
    </citation>
    <scope>NUCLEOTIDE SEQUENCE</scope>
    <source>
        <strain evidence="2">SIG551</strain>
    </source>
</reference>
<evidence type="ECO:0000313" key="2">
    <source>
        <dbReference type="EMBL" id="MBE6834200.1"/>
    </source>
</evidence>
<dbReference type="RefSeq" id="WP_020073714.1">
    <property type="nucleotide sequence ID" value="NZ_JBKWRC010000003.1"/>
</dbReference>
<dbReference type="Pfam" id="PF01713">
    <property type="entry name" value="Smr"/>
    <property type="match status" value="1"/>
</dbReference>
<feature type="domain" description="Smr" evidence="1">
    <location>
        <begin position="12"/>
        <end position="82"/>
    </location>
</feature>
<dbReference type="EMBL" id="SVNY01000006">
    <property type="protein sequence ID" value="MBE6834200.1"/>
    <property type="molecule type" value="Genomic_DNA"/>
</dbReference>
<gene>
    <name evidence="2" type="ORF">E7512_11605</name>
</gene>
<proteinExistence type="predicted"/>
<dbReference type="Proteomes" id="UP000754750">
    <property type="component" value="Unassembled WGS sequence"/>
</dbReference>
<evidence type="ECO:0000313" key="3">
    <source>
        <dbReference type="Proteomes" id="UP000754750"/>
    </source>
</evidence>
<evidence type="ECO:0000259" key="1">
    <source>
        <dbReference type="PROSITE" id="PS50828"/>
    </source>
</evidence>
<protein>
    <submittedName>
        <fullName evidence="2">DNA mismatch repair protein MutS</fullName>
    </submittedName>
</protein>
<dbReference type="Gene3D" id="3.30.1370.110">
    <property type="match status" value="1"/>
</dbReference>